<proteinExistence type="predicted"/>
<evidence type="ECO:0000313" key="2">
    <source>
        <dbReference type="EMBL" id="SHK89184.1"/>
    </source>
</evidence>
<organism evidence="2 3">
    <name type="scientific">Haladaptatus paucihalophilus DX253</name>
    <dbReference type="NCBI Taxonomy" id="797209"/>
    <lineage>
        <taxon>Archaea</taxon>
        <taxon>Methanobacteriati</taxon>
        <taxon>Methanobacteriota</taxon>
        <taxon>Stenosarchaea group</taxon>
        <taxon>Halobacteria</taxon>
        <taxon>Halobacteriales</taxon>
        <taxon>Haladaptataceae</taxon>
        <taxon>Haladaptatus</taxon>
    </lineage>
</organism>
<gene>
    <name evidence="2" type="ORF">SAMN05444342_2529</name>
</gene>
<dbReference type="EMBL" id="FRAN01000003">
    <property type="protein sequence ID" value="SHK89184.1"/>
    <property type="molecule type" value="Genomic_DNA"/>
</dbReference>
<sequence length="103" mass="11151">MATEKASERRAAHLRSITVTSLASISGIVAGFASAMIVGTSETAATDQMGLTIMLAFVVVQLPLLYLMGYELDGIKDTLFVAFMTFSLWYITWGILLINNVSL</sequence>
<evidence type="ECO:0000313" key="3">
    <source>
        <dbReference type="Proteomes" id="UP000184203"/>
    </source>
</evidence>
<feature type="transmembrane region" description="Helical" evidence="1">
    <location>
        <begin position="79"/>
        <end position="98"/>
    </location>
</feature>
<reference evidence="3" key="1">
    <citation type="submission" date="2016-11" db="EMBL/GenBank/DDBJ databases">
        <authorList>
            <person name="Varghese N."/>
            <person name="Submissions S."/>
        </authorList>
    </citation>
    <scope>NUCLEOTIDE SEQUENCE [LARGE SCALE GENOMIC DNA]</scope>
    <source>
        <strain evidence="3">DX253</strain>
    </source>
</reference>
<evidence type="ECO:0000256" key="1">
    <source>
        <dbReference type="SAM" id="Phobius"/>
    </source>
</evidence>
<feature type="transmembrane region" description="Helical" evidence="1">
    <location>
        <begin position="49"/>
        <end position="67"/>
    </location>
</feature>
<keyword evidence="1" id="KW-0472">Membrane</keyword>
<accession>A0A1M6W5Y7</accession>
<dbReference type="Pfam" id="PF19094">
    <property type="entry name" value="EMC6_arch"/>
    <property type="match status" value="1"/>
</dbReference>
<dbReference type="RefSeq" id="WP_026177831.1">
    <property type="nucleotide sequence ID" value="NZ_AEMG01000009.1"/>
</dbReference>
<keyword evidence="3" id="KW-1185">Reference proteome</keyword>
<keyword evidence="1" id="KW-1133">Transmembrane helix</keyword>
<name>A0A1M6W5Y7_HALPU</name>
<keyword evidence="1" id="KW-0812">Transmembrane</keyword>
<dbReference type="AlphaFoldDB" id="A0A1M6W5Y7"/>
<protein>
    <submittedName>
        <fullName evidence="2">Uncharacterized protein</fullName>
    </submittedName>
</protein>
<dbReference type="Proteomes" id="UP000184203">
    <property type="component" value="Unassembled WGS sequence"/>
</dbReference>
<dbReference type="InterPro" id="IPR043941">
    <property type="entry name" value="EMC6-arch"/>
</dbReference>
<feature type="transmembrane region" description="Helical" evidence="1">
    <location>
        <begin position="12"/>
        <end position="37"/>
    </location>
</feature>